<comment type="caution">
    <text evidence="1">The sequence shown here is derived from an EMBL/GenBank/DDBJ whole genome shotgun (WGS) entry which is preliminary data.</text>
</comment>
<organism evidence="1 2">
    <name type="scientific">Mycolicibacterium moriokaense</name>
    <dbReference type="NCBI Taxonomy" id="39691"/>
    <lineage>
        <taxon>Bacteria</taxon>
        <taxon>Bacillati</taxon>
        <taxon>Actinomycetota</taxon>
        <taxon>Actinomycetes</taxon>
        <taxon>Mycobacteriales</taxon>
        <taxon>Mycobacteriaceae</taxon>
        <taxon>Mycolicibacterium</taxon>
    </lineage>
</organism>
<evidence type="ECO:0000313" key="1">
    <source>
        <dbReference type="EMBL" id="PXX11029.1"/>
    </source>
</evidence>
<dbReference type="EMBL" id="QJJU01000003">
    <property type="protein sequence ID" value="PXX11029.1"/>
    <property type="molecule type" value="Genomic_DNA"/>
</dbReference>
<reference evidence="1 2" key="2">
    <citation type="submission" date="2018-06" db="EMBL/GenBank/DDBJ databases">
        <title>Sequencing of bacterial isolates from soil warming experiment in Harvard Forest, Massachusetts, USA.</title>
        <authorList>
            <person name="Deangelis K.PhD."/>
        </authorList>
    </citation>
    <scope>NUCLEOTIDE SEQUENCE [LARGE SCALE GENOMIC DNA]</scope>
    <source>
        <strain evidence="1 2">GAS496</strain>
    </source>
</reference>
<evidence type="ECO:0008006" key="3">
    <source>
        <dbReference type="Google" id="ProtNLM"/>
    </source>
</evidence>
<dbReference type="AlphaFoldDB" id="A0A318HQD1"/>
<accession>A0A318HQD1</accession>
<dbReference type="OrthoDB" id="4721782at2"/>
<dbReference type="Gene3D" id="3.10.450.50">
    <property type="match status" value="1"/>
</dbReference>
<protein>
    <recommendedName>
        <fullName evidence="3">SnoaL-like domain-containing protein</fullName>
    </recommendedName>
</protein>
<evidence type="ECO:0000313" key="2">
    <source>
        <dbReference type="Proteomes" id="UP000247781"/>
    </source>
</evidence>
<reference evidence="2" key="1">
    <citation type="submission" date="2018-05" db="EMBL/GenBank/DDBJ databases">
        <authorList>
            <person name="Deangelis K."/>
            <person name="Huntemann M."/>
            <person name="Clum A."/>
            <person name="Pillay M."/>
            <person name="Palaniappan K."/>
            <person name="Varghese N."/>
            <person name="Mikhailova N."/>
            <person name="Stamatis D."/>
            <person name="Reddy T."/>
            <person name="Daum C."/>
            <person name="Shapiro N."/>
            <person name="Ivanova N."/>
            <person name="Kyrpides N."/>
            <person name="Woyke T."/>
        </authorList>
    </citation>
    <scope>NUCLEOTIDE SEQUENCE [LARGE SCALE GENOMIC DNA]</scope>
    <source>
        <strain evidence="2">GAS496</strain>
    </source>
</reference>
<name>A0A318HQD1_9MYCO</name>
<sequence length="145" mass="16714">MTSPSDDDVAKALTDLVRDYDNYWSSLDFGCLADLWERDDPKPIYVGDEYAAPLIGNDELDRHWARIAGRLKAASVLSTLHEFDVVDDTVVRALLLSQWRLTGREAAVERTGTSWITWFLVRRGERFRIFHQMESQVYLTDNEGM</sequence>
<proteinExistence type="predicted"/>
<dbReference type="InterPro" id="IPR032710">
    <property type="entry name" value="NTF2-like_dom_sf"/>
</dbReference>
<dbReference type="RefSeq" id="WP_110315120.1">
    <property type="nucleotide sequence ID" value="NZ_QJJU01000003.1"/>
</dbReference>
<dbReference type="Proteomes" id="UP000247781">
    <property type="component" value="Unassembled WGS sequence"/>
</dbReference>
<gene>
    <name evidence="1" type="ORF">C8E89_103116</name>
</gene>
<keyword evidence="2" id="KW-1185">Reference proteome</keyword>
<dbReference type="SUPFAM" id="SSF54427">
    <property type="entry name" value="NTF2-like"/>
    <property type="match status" value="1"/>
</dbReference>